<reference evidence="2 3" key="1">
    <citation type="submission" date="2021-03" db="EMBL/GenBank/DDBJ databases">
        <title>Enterococcal diversity collection.</title>
        <authorList>
            <person name="Gilmore M.S."/>
            <person name="Schwartzman J."/>
            <person name="Van Tyne D."/>
            <person name="Martin M."/>
            <person name="Earl A.M."/>
            <person name="Manson A.L."/>
            <person name="Straub T."/>
            <person name="Salamzade R."/>
            <person name="Saavedra J."/>
            <person name="Lebreton F."/>
            <person name="Prichula J."/>
            <person name="Schaufler K."/>
            <person name="Gaca A."/>
            <person name="Sgardioli B."/>
            <person name="Wagenaar J."/>
            <person name="Strong T."/>
        </authorList>
    </citation>
    <scope>NUCLEOTIDE SEQUENCE [LARGE SCALE GENOMIC DNA]</scope>
    <source>
        <strain evidence="2 3">DIV0869a</strain>
    </source>
</reference>
<gene>
    <name evidence="2" type="ORF">JZO69_04570</name>
</gene>
<dbReference type="RefSeq" id="WP_207111707.1">
    <property type="nucleotide sequence ID" value="NZ_JAFLWD010000009.1"/>
</dbReference>
<keyword evidence="3" id="KW-1185">Reference proteome</keyword>
<evidence type="ECO:0000313" key="3">
    <source>
        <dbReference type="Proteomes" id="UP000664632"/>
    </source>
</evidence>
<name>A0ABS3GWG9_9ENTE</name>
<comment type="caution">
    <text evidence="2">The sequence shown here is derived from an EMBL/GenBank/DDBJ whole genome shotgun (WGS) entry which is preliminary data.</text>
</comment>
<dbReference type="InterPro" id="IPR011646">
    <property type="entry name" value="KAP_P-loop"/>
</dbReference>
<protein>
    <recommendedName>
        <fullName evidence="1">KAP NTPase domain-containing protein</fullName>
    </recommendedName>
</protein>
<dbReference type="SUPFAM" id="SSF52540">
    <property type="entry name" value="P-loop containing nucleoside triphosphate hydrolases"/>
    <property type="match status" value="1"/>
</dbReference>
<dbReference type="EMBL" id="JAFLWD010000009">
    <property type="protein sequence ID" value="MBO0439620.1"/>
    <property type="molecule type" value="Genomic_DNA"/>
</dbReference>
<evidence type="ECO:0000259" key="1">
    <source>
        <dbReference type="Pfam" id="PF07693"/>
    </source>
</evidence>
<sequence length="867" mass="102653">METVYFQDLKIDWSKAAKEFLFVEFDDLTELDNSGYLYKDQLKQLVSWVDYYNNLQCTNSKVNNIFSIVGERGTGKSSFVKSAVDLFKNNKQKTNCSIYTLPIIDPTIFNGKLNILELFIAMLKKDIDCNPVNNQDNEHFNLLTKFNKTVKESVETLKNMRIKDSSFAEKNSSIEVLENIQKQQYFSKTITRLLKLFLELKSTNETKYSFICLSIDDLDLVPNEFAYETLQLLEKFLNYQPNLYILVALRREQLVNSVFSELISENENVLNKKLLSHPEISIEELRNQALNLIDKILPLPQQVNLDFNLQNRIQDLLLPFIESEEKEKCLQLFDRYRESEEKELTFQSFIQKMIMEQTRIQMEPVEKIEVTRYNYPTNLRSALRFLEFIYQFENYQQDIDRGKDILECLDLLEKNVTRYRQYLLGTFKDNLSMELYSIISDWYGHEVEVRNSYLCNKLVYTLAKENEVSIFDTIIKKIPTNVALGDVYTVLSFLREQHHDSNETQYLLYAIKMLYSLEMLELLLKSITLSENRGNEINQIFLQQYLCLARGKVMPDWFPYNESFISGATNVSYPYGVEEKENKKVVLNKILYSSVAAYGDIRTLPKKDNFFEDYWQAQIYRSRNQYKKGDFIKRTSYYIDLFAQLTDIEIIKAKLLGIVKEKKVYYLFYSLFDLDFFINKNYTRRSLSKKSERLEYSLKRVNDCFNKEHLTNIDERKLRRNMVLPLLRPVESNASEKEELFLPLFENNEIEILKEVFEEFEARENIDEETSKKVSLELDDYDELAATAISAINSSHVREKRDFARDYYSAFGKWPKNMSLDQTKRMNNFIKKERSQNFTELDENLKLMNATINGYRSAYIQKQQEEV</sequence>
<dbReference type="Proteomes" id="UP000664632">
    <property type="component" value="Unassembled WGS sequence"/>
</dbReference>
<feature type="domain" description="KAP NTPase" evidence="1">
    <location>
        <begin position="55"/>
        <end position="248"/>
    </location>
</feature>
<dbReference type="Pfam" id="PF07693">
    <property type="entry name" value="KAP_NTPase"/>
    <property type="match status" value="1"/>
</dbReference>
<proteinExistence type="predicted"/>
<accession>A0ABS3GWG9</accession>
<organism evidence="2 3">
    <name type="scientific">Candidatus Enterococcus ikei</name>
    <dbReference type="NCBI Taxonomy" id="2815326"/>
    <lineage>
        <taxon>Bacteria</taxon>
        <taxon>Bacillati</taxon>
        <taxon>Bacillota</taxon>
        <taxon>Bacilli</taxon>
        <taxon>Lactobacillales</taxon>
        <taxon>Enterococcaceae</taxon>
        <taxon>Enterococcus</taxon>
    </lineage>
</organism>
<evidence type="ECO:0000313" key="2">
    <source>
        <dbReference type="EMBL" id="MBO0439620.1"/>
    </source>
</evidence>
<dbReference type="InterPro" id="IPR027417">
    <property type="entry name" value="P-loop_NTPase"/>
</dbReference>